<evidence type="ECO:0000313" key="3">
    <source>
        <dbReference type="Proteomes" id="UP000190989"/>
    </source>
</evidence>
<sequence>MKVSLYGALICVALAASPALGQEPAATVQSTGTLRGQVQEAPQAPVAVLAPVQQVNVLRAGTEIPLIMREELTTKKKKLRVGQRFQMEVSENVTSNGVVVIPSGTPAIGEITEVRNKGMWGKSGYIGARVVSLRLGDRHIRLTGNFDDKGVTGTGGVVAAVALVPIAGFFTTGTSAFIASGAGVKGFLDEDIAFRPVASQLQVIDVPVQASAASTPAASQNAIPAK</sequence>
<gene>
    <name evidence="2" type="ORF">SAMN06295987_10140</name>
</gene>
<proteinExistence type="predicted"/>
<organism evidence="2 3">
    <name type="scientific">Novosphingobium mathurense</name>
    <dbReference type="NCBI Taxonomy" id="428990"/>
    <lineage>
        <taxon>Bacteria</taxon>
        <taxon>Pseudomonadati</taxon>
        <taxon>Pseudomonadota</taxon>
        <taxon>Alphaproteobacteria</taxon>
        <taxon>Sphingomonadales</taxon>
        <taxon>Sphingomonadaceae</taxon>
        <taxon>Novosphingobium</taxon>
    </lineage>
</organism>
<protein>
    <submittedName>
        <fullName evidence="2">Uncharacterized protein</fullName>
    </submittedName>
</protein>
<name>A0A1U6GRA8_9SPHN</name>
<feature type="signal peptide" evidence="1">
    <location>
        <begin position="1"/>
        <end position="21"/>
    </location>
</feature>
<evidence type="ECO:0000256" key="1">
    <source>
        <dbReference type="SAM" id="SignalP"/>
    </source>
</evidence>
<reference evidence="3" key="1">
    <citation type="submission" date="2017-02" db="EMBL/GenBank/DDBJ databases">
        <authorList>
            <person name="Varghese N."/>
            <person name="Submissions S."/>
        </authorList>
    </citation>
    <scope>NUCLEOTIDE SEQUENCE [LARGE SCALE GENOMIC DNA]</scope>
    <source>
        <strain evidence="3">SM117</strain>
    </source>
</reference>
<feature type="chain" id="PRO_5012030013" evidence="1">
    <location>
        <begin position="22"/>
        <end position="226"/>
    </location>
</feature>
<accession>A0A1U6GRA8</accession>
<dbReference type="Proteomes" id="UP000190989">
    <property type="component" value="Unassembled WGS sequence"/>
</dbReference>
<dbReference type="EMBL" id="FVZE01000001">
    <property type="protein sequence ID" value="SLJ86038.1"/>
    <property type="molecule type" value="Genomic_DNA"/>
</dbReference>
<keyword evidence="1" id="KW-0732">Signal</keyword>
<evidence type="ECO:0000313" key="2">
    <source>
        <dbReference type="EMBL" id="SLJ86038.1"/>
    </source>
</evidence>
<keyword evidence="3" id="KW-1185">Reference proteome</keyword>
<dbReference type="AlphaFoldDB" id="A0A1U6GRA8"/>